<proteinExistence type="predicted"/>
<accession>A0A0L0VZC0</accession>
<organism evidence="2 3">
    <name type="scientific">Puccinia striiformis f. sp. tritici PST-78</name>
    <dbReference type="NCBI Taxonomy" id="1165861"/>
    <lineage>
        <taxon>Eukaryota</taxon>
        <taxon>Fungi</taxon>
        <taxon>Dikarya</taxon>
        <taxon>Basidiomycota</taxon>
        <taxon>Pucciniomycotina</taxon>
        <taxon>Pucciniomycetes</taxon>
        <taxon>Pucciniales</taxon>
        <taxon>Pucciniaceae</taxon>
        <taxon>Puccinia</taxon>
    </lineage>
</organism>
<dbReference type="EMBL" id="AJIL01000012">
    <property type="protein sequence ID" value="KNF04360.1"/>
    <property type="molecule type" value="Genomic_DNA"/>
</dbReference>
<comment type="caution">
    <text evidence="2">The sequence shown here is derived from an EMBL/GenBank/DDBJ whole genome shotgun (WGS) entry which is preliminary data.</text>
</comment>
<protein>
    <recommendedName>
        <fullName evidence="4">BED-type domain-containing protein</fullName>
    </recommendedName>
</protein>
<evidence type="ECO:0000313" key="2">
    <source>
        <dbReference type="EMBL" id="KNF04360.1"/>
    </source>
</evidence>
<feature type="region of interest" description="Disordered" evidence="1">
    <location>
        <begin position="1"/>
        <end position="35"/>
    </location>
</feature>
<keyword evidence="3" id="KW-1185">Reference proteome</keyword>
<name>A0A0L0VZC0_9BASI</name>
<reference evidence="3" key="1">
    <citation type="submission" date="2014-03" db="EMBL/GenBank/DDBJ databases">
        <title>The Genome Sequence of Puccinia striiformis f. sp. tritici PST-78.</title>
        <authorList>
            <consortium name="The Broad Institute Genome Sequencing Platform"/>
            <person name="Cuomo C."/>
            <person name="Hulbert S."/>
            <person name="Chen X."/>
            <person name="Walker B."/>
            <person name="Young S.K."/>
            <person name="Zeng Q."/>
            <person name="Gargeya S."/>
            <person name="Fitzgerald M."/>
            <person name="Haas B."/>
            <person name="Abouelleil A."/>
            <person name="Alvarado L."/>
            <person name="Arachchi H.M."/>
            <person name="Berlin A.M."/>
            <person name="Chapman S.B."/>
            <person name="Goldberg J."/>
            <person name="Griggs A."/>
            <person name="Gujja S."/>
            <person name="Hansen M."/>
            <person name="Howarth C."/>
            <person name="Imamovic A."/>
            <person name="Larimer J."/>
            <person name="McCowan C."/>
            <person name="Montmayeur A."/>
            <person name="Murphy C."/>
            <person name="Neiman D."/>
            <person name="Pearson M."/>
            <person name="Priest M."/>
            <person name="Roberts A."/>
            <person name="Saif S."/>
            <person name="Shea T."/>
            <person name="Sisk P."/>
            <person name="Sykes S."/>
            <person name="Wortman J."/>
            <person name="Nusbaum C."/>
            <person name="Birren B."/>
        </authorList>
    </citation>
    <scope>NUCLEOTIDE SEQUENCE [LARGE SCALE GENOMIC DNA]</scope>
    <source>
        <strain evidence="3">race PST-78</strain>
    </source>
</reference>
<sequence>MGRDDSSAPSRSNSRKKKTCTVGHVDDDSEDKTIASNINPKLSDEAELKNAIRVHKNQQSQSYAYYDLPILSEKTDKHGRKMSAYPCKTCGQDINWPTDETSPTNLNKHILNCHQRERDSQGTQKLADVGISGTGDIDPREVPQLCAIWCAQAARPFAALGDPSHQGIIHPVVLKNLPSQRTVSNGIAKLYTAVQESLIASLKKHQGAMYLA</sequence>
<dbReference type="Proteomes" id="UP000054564">
    <property type="component" value="Unassembled WGS sequence"/>
</dbReference>
<dbReference type="AlphaFoldDB" id="A0A0L0VZC0"/>
<evidence type="ECO:0000256" key="1">
    <source>
        <dbReference type="SAM" id="MobiDB-lite"/>
    </source>
</evidence>
<evidence type="ECO:0008006" key="4">
    <source>
        <dbReference type="Google" id="ProtNLM"/>
    </source>
</evidence>
<gene>
    <name evidence="2" type="ORF">PSTG_02275</name>
</gene>
<evidence type="ECO:0000313" key="3">
    <source>
        <dbReference type="Proteomes" id="UP000054564"/>
    </source>
</evidence>